<organism evidence="1 2">
    <name type="scientific">Platanthera guangdongensis</name>
    <dbReference type="NCBI Taxonomy" id="2320717"/>
    <lineage>
        <taxon>Eukaryota</taxon>
        <taxon>Viridiplantae</taxon>
        <taxon>Streptophyta</taxon>
        <taxon>Embryophyta</taxon>
        <taxon>Tracheophyta</taxon>
        <taxon>Spermatophyta</taxon>
        <taxon>Magnoliopsida</taxon>
        <taxon>Liliopsida</taxon>
        <taxon>Asparagales</taxon>
        <taxon>Orchidaceae</taxon>
        <taxon>Orchidoideae</taxon>
        <taxon>Orchideae</taxon>
        <taxon>Orchidinae</taxon>
        <taxon>Platanthera</taxon>
    </lineage>
</organism>
<gene>
    <name evidence="1" type="primary">PID</name>
    <name evidence="1" type="ORF">KSP40_PGU015648</name>
</gene>
<dbReference type="GO" id="GO:0016301">
    <property type="term" value="F:kinase activity"/>
    <property type="evidence" value="ECO:0007669"/>
    <property type="project" value="UniProtKB-KW"/>
</dbReference>
<dbReference type="SUPFAM" id="SSF56112">
    <property type="entry name" value="Protein kinase-like (PK-like)"/>
    <property type="match status" value="1"/>
</dbReference>
<dbReference type="InterPro" id="IPR011009">
    <property type="entry name" value="Kinase-like_dom_sf"/>
</dbReference>
<name>A0ABR2M779_9ASPA</name>
<reference evidence="1 2" key="1">
    <citation type="journal article" date="2022" name="Nat. Plants">
        <title>Genomes of leafy and leafless Platanthera orchids illuminate the evolution of mycoheterotrophy.</title>
        <authorList>
            <person name="Li M.H."/>
            <person name="Liu K.W."/>
            <person name="Li Z."/>
            <person name="Lu H.C."/>
            <person name="Ye Q.L."/>
            <person name="Zhang D."/>
            <person name="Wang J.Y."/>
            <person name="Li Y.F."/>
            <person name="Zhong Z.M."/>
            <person name="Liu X."/>
            <person name="Yu X."/>
            <person name="Liu D.K."/>
            <person name="Tu X.D."/>
            <person name="Liu B."/>
            <person name="Hao Y."/>
            <person name="Liao X.Y."/>
            <person name="Jiang Y.T."/>
            <person name="Sun W.H."/>
            <person name="Chen J."/>
            <person name="Chen Y.Q."/>
            <person name="Ai Y."/>
            <person name="Zhai J.W."/>
            <person name="Wu S.S."/>
            <person name="Zhou Z."/>
            <person name="Hsiao Y.Y."/>
            <person name="Wu W.L."/>
            <person name="Chen Y.Y."/>
            <person name="Lin Y.F."/>
            <person name="Hsu J.L."/>
            <person name="Li C.Y."/>
            <person name="Wang Z.W."/>
            <person name="Zhao X."/>
            <person name="Zhong W.Y."/>
            <person name="Ma X.K."/>
            <person name="Ma L."/>
            <person name="Huang J."/>
            <person name="Chen G.Z."/>
            <person name="Huang M.Z."/>
            <person name="Huang L."/>
            <person name="Peng D.H."/>
            <person name="Luo Y.B."/>
            <person name="Zou S.Q."/>
            <person name="Chen S.P."/>
            <person name="Lan S."/>
            <person name="Tsai W.C."/>
            <person name="Van de Peer Y."/>
            <person name="Liu Z.J."/>
        </authorList>
    </citation>
    <scope>NUCLEOTIDE SEQUENCE [LARGE SCALE GENOMIC DNA]</scope>
    <source>
        <strain evidence="1">Lor288</strain>
    </source>
</reference>
<keyword evidence="1" id="KW-0418">Kinase</keyword>
<accession>A0ABR2M779</accession>
<sequence length="59" mass="6591">MIERLLAKDPDHRLGSAKGAAEIKRHPFFKETSSPCRKVLTATLILNYSSDCSTTNDRV</sequence>
<dbReference type="Gene3D" id="1.10.510.10">
    <property type="entry name" value="Transferase(Phosphotransferase) domain 1"/>
    <property type="match status" value="1"/>
</dbReference>
<evidence type="ECO:0000313" key="2">
    <source>
        <dbReference type="Proteomes" id="UP001412067"/>
    </source>
</evidence>
<keyword evidence="2" id="KW-1185">Reference proteome</keyword>
<protein>
    <submittedName>
        <fullName evidence="1">Protein kinase PINOID</fullName>
    </submittedName>
</protein>
<dbReference type="Proteomes" id="UP001412067">
    <property type="component" value="Unassembled WGS sequence"/>
</dbReference>
<comment type="caution">
    <text evidence="1">The sequence shown here is derived from an EMBL/GenBank/DDBJ whole genome shotgun (WGS) entry which is preliminary data.</text>
</comment>
<proteinExistence type="predicted"/>
<keyword evidence="1" id="KW-0808">Transferase</keyword>
<dbReference type="EMBL" id="JBBWWR010000011">
    <property type="protein sequence ID" value="KAK8959495.1"/>
    <property type="molecule type" value="Genomic_DNA"/>
</dbReference>
<evidence type="ECO:0000313" key="1">
    <source>
        <dbReference type="EMBL" id="KAK8959495.1"/>
    </source>
</evidence>